<dbReference type="STRING" id="307507.A0A2V0PAA6"/>
<keyword evidence="5 15" id="KW-1133">Transmembrane helix</keyword>
<keyword evidence="4 15" id="KW-0812">Transmembrane</keyword>
<dbReference type="Gene3D" id="3.90.550.10">
    <property type="entry name" value="Spore Coat Polysaccharide Biosynthesis Protein SpsA, Chain A"/>
    <property type="match status" value="1"/>
</dbReference>
<evidence type="ECO:0000256" key="9">
    <source>
        <dbReference type="ARBA" id="ARBA00051800"/>
    </source>
</evidence>
<evidence type="ECO:0000256" key="15">
    <source>
        <dbReference type="SAM" id="Phobius"/>
    </source>
</evidence>
<dbReference type="PANTHER" id="PTHR32044">
    <property type="entry name" value="GLUCOMANNAN 4-BETA-MANNOSYLTRANSFERASE 9"/>
    <property type="match status" value="1"/>
</dbReference>
<keyword evidence="2" id="KW-0328">Glycosyltransferase</keyword>
<feature type="compositionally biased region" description="Low complexity" evidence="14">
    <location>
        <begin position="156"/>
        <end position="166"/>
    </location>
</feature>
<evidence type="ECO:0000256" key="2">
    <source>
        <dbReference type="ARBA" id="ARBA00022676"/>
    </source>
</evidence>
<comment type="similarity">
    <text evidence="11">Belongs to the glycosyltransferase 2 family. Plant cellulose synthase-like A subfamily.</text>
</comment>
<comment type="caution">
    <text evidence="17">The sequence shown here is derived from an EMBL/GenBank/DDBJ whole genome shotgun (WGS) entry which is preliminary data.</text>
</comment>
<dbReference type="AlphaFoldDB" id="A0A2V0PAA6"/>
<feature type="compositionally biased region" description="Low complexity" evidence="14">
    <location>
        <begin position="287"/>
        <end position="296"/>
    </location>
</feature>
<feature type="transmembrane region" description="Helical" evidence="15">
    <location>
        <begin position="732"/>
        <end position="751"/>
    </location>
</feature>
<evidence type="ECO:0000256" key="5">
    <source>
        <dbReference type="ARBA" id="ARBA00022989"/>
    </source>
</evidence>
<feature type="transmembrane region" description="Helical" evidence="15">
    <location>
        <begin position="659"/>
        <end position="677"/>
    </location>
</feature>
<evidence type="ECO:0000256" key="1">
    <source>
        <dbReference type="ARBA" id="ARBA00004653"/>
    </source>
</evidence>
<evidence type="ECO:0000256" key="14">
    <source>
        <dbReference type="SAM" id="MobiDB-lite"/>
    </source>
</evidence>
<proteinExistence type="inferred from homology"/>
<keyword evidence="7 15" id="KW-0472">Membrane</keyword>
<feature type="transmembrane region" description="Helical" evidence="15">
    <location>
        <begin position="709"/>
        <end position="726"/>
    </location>
</feature>
<dbReference type="EC" id="2.4.1.32" evidence="12"/>
<evidence type="ECO:0000256" key="7">
    <source>
        <dbReference type="ARBA" id="ARBA00023136"/>
    </source>
</evidence>
<dbReference type="FunCoup" id="A0A2V0PAA6">
    <property type="interactions" value="360"/>
</dbReference>
<keyword evidence="18" id="KW-1185">Reference proteome</keyword>
<dbReference type="InterPro" id="IPR029044">
    <property type="entry name" value="Nucleotide-diphossugar_trans"/>
</dbReference>
<name>A0A2V0PAA6_9CHLO</name>
<comment type="subcellular location">
    <subcellularLocation>
        <location evidence="1">Golgi apparatus membrane</location>
        <topology evidence="1">Multi-pass membrane protein</topology>
    </subcellularLocation>
</comment>
<evidence type="ECO:0000256" key="8">
    <source>
        <dbReference type="ARBA" id="ARBA00023316"/>
    </source>
</evidence>
<evidence type="ECO:0000259" key="16">
    <source>
        <dbReference type="Pfam" id="PF13632"/>
    </source>
</evidence>
<comment type="catalytic activity">
    <reaction evidence="9">
        <text>GDP-mannose + (glucomannan)n = GDP + (glucomannan)n+1.</text>
        <dbReference type="EC" id="2.4.1.32"/>
    </reaction>
</comment>
<dbReference type="InterPro" id="IPR001173">
    <property type="entry name" value="Glyco_trans_2-like"/>
</dbReference>
<accession>A0A2V0PAA6</accession>
<keyword evidence="6" id="KW-0333">Golgi apparatus</keyword>
<organism evidence="17 18">
    <name type="scientific">Raphidocelis subcapitata</name>
    <dbReference type="NCBI Taxonomy" id="307507"/>
    <lineage>
        <taxon>Eukaryota</taxon>
        <taxon>Viridiplantae</taxon>
        <taxon>Chlorophyta</taxon>
        <taxon>core chlorophytes</taxon>
        <taxon>Chlorophyceae</taxon>
        <taxon>CS clade</taxon>
        <taxon>Sphaeropleales</taxon>
        <taxon>Selenastraceae</taxon>
        <taxon>Raphidocelis</taxon>
    </lineage>
</organism>
<dbReference type="Pfam" id="PF13632">
    <property type="entry name" value="Glyco_trans_2_3"/>
    <property type="match status" value="1"/>
</dbReference>
<feature type="transmembrane region" description="Helical" evidence="15">
    <location>
        <begin position="603"/>
        <end position="627"/>
    </location>
</feature>
<dbReference type="FunFam" id="3.90.550.10:FF:000057">
    <property type="entry name" value="Glycosyltransferase-like protein, family 2"/>
    <property type="match status" value="1"/>
</dbReference>
<gene>
    <name evidence="17" type="ORF">Rsub_09640</name>
</gene>
<feature type="transmembrane region" description="Helical" evidence="15">
    <location>
        <begin position="634"/>
        <end position="653"/>
    </location>
</feature>
<evidence type="ECO:0000313" key="18">
    <source>
        <dbReference type="Proteomes" id="UP000247498"/>
    </source>
</evidence>
<evidence type="ECO:0000256" key="12">
    <source>
        <dbReference type="ARBA" id="ARBA00066505"/>
    </source>
</evidence>
<feature type="region of interest" description="Disordered" evidence="14">
    <location>
        <begin position="145"/>
        <end position="182"/>
    </location>
</feature>
<dbReference type="GO" id="GO:0047259">
    <property type="term" value="F:glucomannan 4-beta-mannosyltransferase activity"/>
    <property type="evidence" value="ECO:0007669"/>
    <property type="project" value="UniProtKB-EC"/>
</dbReference>
<evidence type="ECO:0000313" key="17">
    <source>
        <dbReference type="EMBL" id="GBF96784.1"/>
    </source>
</evidence>
<reference evidence="17 18" key="1">
    <citation type="journal article" date="2018" name="Sci. Rep.">
        <title>Raphidocelis subcapitata (=Pseudokirchneriella subcapitata) provides an insight into genome evolution and environmental adaptations in the Sphaeropleales.</title>
        <authorList>
            <person name="Suzuki S."/>
            <person name="Yamaguchi H."/>
            <person name="Nakajima N."/>
            <person name="Kawachi M."/>
        </authorList>
    </citation>
    <scope>NUCLEOTIDE SEQUENCE [LARGE SCALE GENOMIC DNA]</scope>
    <source>
        <strain evidence="17 18">NIES-35</strain>
    </source>
</reference>
<feature type="compositionally biased region" description="Gly residues" evidence="14">
    <location>
        <begin position="224"/>
        <end position="236"/>
    </location>
</feature>
<keyword evidence="3 17" id="KW-0808">Transferase</keyword>
<evidence type="ECO:0000256" key="3">
    <source>
        <dbReference type="ARBA" id="ARBA00022679"/>
    </source>
</evidence>
<dbReference type="GO" id="GO:0071555">
    <property type="term" value="P:cell wall organization"/>
    <property type="evidence" value="ECO:0007669"/>
    <property type="project" value="UniProtKB-KW"/>
</dbReference>
<feature type="domain" description="Glycosyltransferase 2-like" evidence="16">
    <location>
        <begin position="432"/>
        <end position="625"/>
    </location>
</feature>
<evidence type="ECO:0000256" key="10">
    <source>
        <dbReference type="ARBA" id="ARBA00056537"/>
    </source>
</evidence>
<feature type="compositionally biased region" description="Low complexity" evidence="14">
    <location>
        <begin position="250"/>
        <end position="272"/>
    </location>
</feature>
<evidence type="ECO:0000256" key="6">
    <source>
        <dbReference type="ARBA" id="ARBA00023034"/>
    </source>
</evidence>
<feature type="region of interest" description="Disordered" evidence="14">
    <location>
        <begin position="218"/>
        <end position="296"/>
    </location>
</feature>
<dbReference type="Proteomes" id="UP000247498">
    <property type="component" value="Unassembled WGS sequence"/>
</dbReference>
<evidence type="ECO:0000256" key="4">
    <source>
        <dbReference type="ARBA" id="ARBA00022692"/>
    </source>
</evidence>
<dbReference type="OrthoDB" id="72851at2759"/>
<comment type="function">
    <text evidence="10">Probable mannan synthase which consists of a 4-beta-mannosyltransferase activity on mannan using GDP-mannose. The beta-1,4-mannan product is the backbone for galactomannan synthesis by galactomannan galactosyltransferase. Galactomannan is a noncellulosic polysaccharides of plant cell wall.</text>
</comment>
<protein>
    <recommendedName>
        <fullName evidence="12">glucomannan 4-beta-mannosyltransferase</fullName>
        <ecNumber evidence="12">2.4.1.32</ecNumber>
    </recommendedName>
    <alternativeName>
        <fullName evidence="13">Glucomannan synthase</fullName>
    </alternativeName>
</protein>
<feature type="region of interest" description="Disordered" evidence="14">
    <location>
        <begin position="41"/>
        <end position="71"/>
    </location>
</feature>
<keyword evidence="8" id="KW-0961">Cell wall biogenesis/degradation</keyword>
<dbReference type="SUPFAM" id="SSF53448">
    <property type="entry name" value="Nucleotide-diphospho-sugar transferases"/>
    <property type="match status" value="1"/>
</dbReference>
<evidence type="ECO:0000256" key="13">
    <source>
        <dbReference type="ARBA" id="ARBA00076024"/>
    </source>
</evidence>
<dbReference type="InParanoid" id="A0A2V0PAA6"/>
<dbReference type="PANTHER" id="PTHR32044:SF80">
    <property type="entry name" value="XYLOGLUCAN GLYCOSYLTRANSFERASE 2-RELATED"/>
    <property type="match status" value="1"/>
</dbReference>
<dbReference type="EMBL" id="BDRX01000086">
    <property type="protein sequence ID" value="GBF96784.1"/>
    <property type="molecule type" value="Genomic_DNA"/>
</dbReference>
<evidence type="ECO:0000256" key="11">
    <source>
        <dbReference type="ARBA" id="ARBA00060879"/>
    </source>
</evidence>
<dbReference type="GO" id="GO:0000139">
    <property type="term" value="C:Golgi membrane"/>
    <property type="evidence" value="ECO:0007669"/>
    <property type="project" value="UniProtKB-SubCell"/>
</dbReference>
<sequence>MIWYLVFVGLFLVYQLDVLVYSVIAVAAAAWEALHPPPGHPAYHRRHPSPLVAPPRSEGDPEAPGGPPGALRAGAVAAAAAAAAAGAPRAGRKPGEQAIIAGIRSNAWPATVATQPSVPLGAARAAEGGGGGGTAAAGAAAASEGSAYHSTGGSSGEASASGSSGAASGGSGSGTPTRGDAVRLRISSPRVSAAGEEAEPSTPMARAALTGDTLRMRARANGGSADGGGGGGGGLEGSPLARRSPRRRALMASAAAAQAGPSTGAGAPGALPASPPPVGPGHRSLSAGPRINGAAAPGPAAAAAAAAAAARAATPRGDPPTLIPASLVARYEKLPGGHPLVLVQLPMFNEEAHCEVVIERACRMEWPRDRVIIQVCDDSTREDIKRRIDAKVASASAAGHVCLVTRRPSNVGYKAGNLVNGMKCLEWVPWEYVAVFDADFEMPPDFLYQTVWHMAEEARLGFVQARWTFTNGYDNLLCWAQMVCLNYHFCVEQRARSFMRTFYGFNGTGGVWRRAAMEAAGGWNVESTVEDMDLSVRAYLQGWKFRYLHWVRCPNELPPTLSAFKTQQFRWNSGPMVVLKEMLAAIWRAPHVTFSDRLSCSYFFFRFIYTAFLTLICLLCPVVVIWLDPWVWEWPNIAFLVAGNASAGVFFWLAGPLFWPYFLFQTGVGYFRVYAMASGLMGSKKSRAWKVTTKFGKGRAGRRVHHKPYTLELLLAIYYVGMTFAACWYRLWLLAGFTWVMVFTFVCFSFGDHIF</sequence>